<dbReference type="PROSITE" id="PS00060">
    <property type="entry name" value="ADH_IRON_2"/>
    <property type="match status" value="1"/>
</dbReference>
<dbReference type="PROSITE" id="PS00913">
    <property type="entry name" value="ADH_IRON_1"/>
    <property type="match status" value="1"/>
</dbReference>
<dbReference type="EMBL" id="AMQX01000007">
    <property type="protein sequence ID" value="EKS50883.1"/>
    <property type="molecule type" value="Genomic_DNA"/>
</dbReference>
<dbReference type="Gene3D" id="3.40.50.1970">
    <property type="match status" value="1"/>
</dbReference>
<dbReference type="EC" id="1.1.1.-" evidence="4"/>
<name>A0AB33XTT3_LACRH</name>
<dbReference type="GO" id="GO:0008106">
    <property type="term" value="F:alcohol dehydrogenase (NADP+) activity"/>
    <property type="evidence" value="ECO:0007669"/>
    <property type="project" value="TreeGrafter"/>
</dbReference>
<feature type="domain" description="Fe-containing alcohol dehydrogenase-like C-terminal" evidence="3">
    <location>
        <begin position="189"/>
        <end position="391"/>
    </location>
</feature>
<dbReference type="GO" id="GO:1990002">
    <property type="term" value="F:methylglyoxal reductase (NADPH) (acetol producing) activity"/>
    <property type="evidence" value="ECO:0007669"/>
    <property type="project" value="TreeGrafter"/>
</dbReference>
<evidence type="ECO:0000313" key="5">
    <source>
        <dbReference type="Proteomes" id="UP000009352"/>
    </source>
</evidence>
<sequence length="398" mass="43263">MKNFRFQNATDIRFGTGRLDTELHDAVSRFGSRVLFVYGGHSIKKSGLYDTVKGLLADLDVTELAGIEPNPKIASIREGQQLAKAHDIDVVLAVGGGSVIDAAKVIASAKFYDGDPWDLVKDRGITRHKLQQVPVVDILTLAATGSEMNSGSVISNPATHEKLGTTGPNTPAISILDPSLTYTVPVRQTAAGSMDILSHLIEQYFDRSKNNDASKGMMEGLMRTVIKWAPIAVKEPHNPDARANLMWSATMALNGLVSVANENGWTVHSLEHELSAYYDITHGVGLGILTPRWMEFILTKDPTTAEMFARFGRHVWDLEGDETYAVAQAAIDATFDWIQHLGFPMTLPEVGIPDEKHFDAMATAAVANASLETRAYVPLSEEDVKAIYQASTTNGLTA</sequence>
<dbReference type="GO" id="GO:0046872">
    <property type="term" value="F:metal ion binding"/>
    <property type="evidence" value="ECO:0007669"/>
    <property type="project" value="InterPro"/>
</dbReference>
<dbReference type="AlphaFoldDB" id="A0AB33XTT3"/>
<dbReference type="RefSeq" id="WP_005715313.1">
    <property type="nucleotide sequence ID" value="NZ_AMQX01000007.1"/>
</dbReference>
<dbReference type="InterPro" id="IPR001670">
    <property type="entry name" value="ADH_Fe/GldA"/>
</dbReference>
<dbReference type="CDD" id="cd08187">
    <property type="entry name" value="BDH"/>
    <property type="match status" value="1"/>
</dbReference>
<evidence type="ECO:0000256" key="1">
    <source>
        <dbReference type="ARBA" id="ARBA00023002"/>
    </source>
</evidence>
<dbReference type="InterPro" id="IPR018211">
    <property type="entry name" value="ADH_Fe_CS"/>
</dbReference>
<keyword evidence="1 4" id="KW-0560">Oxidoreductase</keyword>
<dbReference type="FunFam" id="3.40.50.1970:FF:000003">
    <property type="entry name" value="Alcohol dehydrogenase, iron-containing"/>
    <property type="match status" value="1"/>
</dbReference>
<accession>A0AB33XTT3</accession>
<gene>
    <name evidence="4" type="ORF">LRHMDP3_1632</name>
</gene>
<dbReference type="GO" id="GO:1990362">
    <property type="term" value="F:butanol dehydrogenase (NAD+) activity"/>
    <property type="evidence" value="ECO:0007669"/>
    <property type="project" value="InterPro"/>
</dbReference>
<comment type="caution">
    <text evidence="4">The sequence shown here is derived from an EMBL/GenBank/DDBJ whole genome shotgun (WGS) entry which is preliminary data.</text>
</comment>
<dbReference type="Gene3D" id="1.20.1090.10">
    <property type="entry name" value="Dehydroquinate synthase-like - alpha domain"/>
    <property type="match status" value="1"/>
</dbReference>
<evidence type="ECO:0000259" key="2">
    <source>
        <dbReference type="Pfam" id="PF00465"/>
    </source>
</evidence>
<evidence type="ECO:0000259" key="3">
    <source>
        <dbReference type="Pfam" id="PF25137"/>
    </source>
</evidence>
<proteinExistence type="predicted"/>
<dbReference type="Pfam" id="PF00465">
    <property type="entry name" value="Fe-ADH"/>
    <property type="match status" value="1"/>
</dbReference>
<dbReference type="InterPro" id="IPR056798">
    <property type="entry name" value="ADH_Fe_C"/>
</dbReference>
<dbReference type="PANTHER" id="PTHR43633">
    <property type="entry name" value="ALCOHOL DEHYDROGENASE YQHD"/>
    <property type="match status" value="1"/>
</dbReference>
<dbReference type="GO" id="GO:0005829">
    <property type="term" value="C:cytosol"/>
    <property type="evidence" value="ECO:0007669"/>
    <property type="project" value="TreeGrafter"/>
</dbReference>
<organism evidence="4 5">
    <name type="scientific">Lacticaseibacillus rhamnosus LRHMDP3</name>
    <dbReference type="NCBI Taxonomy" id="1203259"/>
    <lineage>
        <taxon>Bacteria</taxon>
        <taxon>Bacillati</taxon>
        <taxon>Bacillota</taxon>
        <taxon>Bacilli</taxon>
        <taxon>Lactobacillales</taxon>
        <taxon>Lactobacillaceae</taxon>
        <taxon>Lacticaseibacillus</taxon>
    </lineage>
</organism>
<dbReference type="SUPFAM" id="SSF56796">
    <property type="entry name" value="Dehydroquinate synthase-like"/>
    <property type="match status" value="1"/>
</dbReference>
<protein>
    <submittedName>
        <fullName evidence="4">NADH-dependent butanol dehydrogenase A</fullName>
        <ecNumber evidence="4">1.1.1.-</ecNumber>
    </submittedName>
</protein>
<dbReference type="PANTHER" id="PTHR43633:SF1">
    <property type="entry name" value="ALCOHOL DEHYDROGENASE YQHD"/>
    <property type="match status" value="1"/>
</dbReference>
<dbReference type="Proteomes" id="UP000009352">
    <property type="component" value="Unassembled WGS sequence"/>
</dbReference>
<dbReference type="Pfam" id="PF25137">
    <property type="entry name" value="ADH_Fe_C"/>
    <property type="match status" value="1"/>
</dbReference>
<dbReference type="InterPro" id="IPR044731">
    <property type="entry name" value="BDH-like"/>
</dbReference>
<feature type="domain" description="Alcohol dehydrogenase iron-type/glycerol dehydrogenase GldA" evidence="2">
    <location>
        <begin position="10"/>
        <end position="178"/>
    </location>
</feature>
<reference evidence="4 5" key="1">
    <citation type="journal article" date="2013" name="Genome Announc.">
        <title>Draft Genome Sequence of Staphylococcus simulans UMC-CNS-990, Isolated from a Case of Chronic Bovine Mastitis.</title>
        <authorList>
            <person name="Calcutt M.J."/>
            <person name="Foecking M.F."/>
            <person name="Hsieh H.Y."/>
            <person name="Perry J."/>
            <person name="Stewart G.C."/>
            <person name="Middleton J.R."/>
        </authorList>
    </citation>
    <scope>NUCLEOTIDE SEQUENCE [LARGE SCALE GENOMIC DNA]</scope>
    <source>
        <strain evidence="4 5">LRHMDP3</strain>
    </source>
</reference>
<evidence type="ECO:0000313" key="4">
    <source>
        <dbReference type="EMBL" id="EKS50883.1"/>
    </source>
</evidence>